<protein>
    <submittedName>
        <fullName evidence="2">Uncharacterized protein</fullName>
    </submittedName>
</protein>
<keyword evidence="3" id="KW-1185">Reference proteome</keyword>
<reference evidence="2" key="1">
    <citation type="submission" date="2023-07" db="EMBL/GenBank/DDBJ databases">
        <title>A chromosome-level genome assembly of Lolium multiflorum.</title>
        <authorList>
            <person name="Chen Y."/>
            <person name="Copetti D."/>
            <person name="Kolliker R."/>
            <person name="Studer B."/>
        </authorList>
    </citation>
    <scope>NUCLEOTIDE SEQUENCE</scope>
    <source>
        <strain evidence="2">02402/16</strain>
        <tissue evidence="2">Leaf</tissue>
    </source>
</reference>
<gene>
    <name evidence="2" type="ORF">QYE76_019302</name>
</gene>
<dbReference type="Proteomes" id="UP001231189">
    <property type="component" value="Unassembled WGS sequence"/>
</dbReference>
<feature type="region of interest" description="Disordered" evidence="1">
    <location>
        <begin position="412"/>
        <end position="510"/>
    </location>
</feature>
<dbReference type="PANTHER" id="PTHR33026:SF7">
    <property type="entry name" value="OS03G0100275 PROTEIN"/>
    <property type="match status" value="1"/>
</dbReference>
<accession>A0AAD8R2P6</accession>
<dbReference type="PANTHER" id="PTHR33026">
    <property type="entry name" value="OS06G0360600 PROTEIN"/>
    <property type="match status" value="1"/>
</dbReference>
<feature type="region of interest" description="Disordered" evidence="1">
    <location>
        <begin position="350"/>
        <end position="376"/>
    </location>
</feature>
<sequence length="583" mass="64020">MDTAVIRVALGVAAYMRVTVAPHEKLVGSWAHRIRAHNLTKVINILRWLIPPFYFPLRLPSFAFLATEALERSCRRRSSSSTEAAIAPAPPPSASPLPRRKPAPAPLEQDLLPPLVSTGPVHSTPIPPSNSMDPEDQDIVAMEVQDEEMEGGADLYTYGRWEGSNITPAEIDWLYKSRRIPVEGVECRLPVDEIKPKPKPGEYVVFTVHFMCGLGLPASAFFRSFLDRLNWNYNPKLSHKENNRICEYIEGLRETDEPSADDILRMFITHRVLPLQRRCHKICEMSGLMDPTRITTFKLTKLEVVLKVQAIAQTKMTEDWEWVLEPFSRANPPPENFNCQKLEAPASYTADRTELDEEDPNSVQNTPWTRWTTTSTPVSVYDPVPNSYAYSVNPASADPDAQVLEDTVSLAAQKTAAPKTTRGSKRASPLDSGPIAPPASKRRKVGCQGLPGAKNRSRAPLTSYGAALEINRSARGRTPSAPKTAPTPPPEPEPKLQMPNPAKGKAPTDQFPLPGFGAGRLCFGPAGPETTGFTFASTGIAKAGKISCDPITIKVSDSTAKIRDSSLLVTVKHTSVGNPKRKV</sequence>
<proteinExistence type="predicted"/>
<feature type="compositionally biased region" description="Low complexity" evidence="1">
    <location>
        <begin position="366"/>
        <end position="376"/>
    </location>
</feature>
<organism evidence="2 3">
    <name type="scientific">Lolium multiflorum</name>
    <name type="common">Italian ryegrass</name>
    <name type="synonym">Lolium perenne subsp. multiflorum</name>
    <dbReference type="NCBI Taxonomy" id="4521"/>
    <lineage>
        <taxon>Eukaryota</taxon>
        <taxon>Viridiplantae</taxon>
        <taxon>Streptophyta</taxon>
        <taxon>Embryophyta</taxon>
        <taxon>Tracheophyta</taxon>
        <taxon>Spermatophyta</taxon>
        <taxon>Magnoliopsida</taxon>
        <taxon>Liliopsida</taxon>
        <taxon>Poales</taxon>
        <taxon>Poaceae</taxon>
        <taxon>BOP clade</taxon>
        <taxon>Pooideae</taxon>
        <taxon>Poodae</taxon>
        <taxon>Poeae</taxon>
        <taxon>Poeae Chloroplast Group 2 (Poeae type)</taxon>
        <taxon>Loliodinae</taxon>
        <taxon>Loliinae</taxon>
        <taxon>Lolium</taxon>
    </lineage>
</organism>
<feature type="region of interest" description="Disordered" evidence="1">
    <location>
        <begin position="76"/>
        <end position="111"/>
    </location>
</feature>
<name>A0AAD8R2P6_LOLMU</name>
<evidence type="ECO:0000256" key="1">
    <source>
        <dbReference type="SAM" id="MobiDB-lite"/>
    </source>
</evidence>
<comment type="caution">
    <text evidence="2">The sequence shown here is derived from an EMBL/GenBank/DDBJ whole genome shotgun (WGS) entry which is preliminary data.</text>
</comment>
<evidence type="ECO:0000313" key="2">
    <source>
        <dbReference type="EMBL" id="KAK1613785.1"/>
    </source>
</evidence>
<dbReference type="AlphaFoldDB" id="A0AAD8R2P6"/>
<dbReference type="EMBL" id="JAUUTY010000006">
    <property type="protein sequence ID" value="KAK1613785.1"/>
    <property type="molecule type" value="Genomic_DNA"/>
</dbReference>
<evidence type="ECO:0000313" key="3">
    <source>
        <dbReference type="Proteomes" id="UP001231189"/>
    </source>
</evidence>